<evidence type="ECO:0000313" key="1">
    <source>
        <dbReference type="EMBL" id="KPW44673.1"/>
    </source>
</evidence>
<reference evidence="1 2" key="1">
    <citation type="submission" date="2015-09" db="EMBL/GenBank/DDBJ databases">
        <title>Genome announcement of multiple Pseudomonas syringae strains.</title>
        <authorList>
            <person name="Thakur S."/>
            <person name="Wang P.W."/>
            <person name="Gong Y."/>
            <person name="Weir B.S."/>
            <person name="Guttman D.S."/>
        </authorList>
    </citation>
    <scope>NUCLEOTIDE SEQUENCE [LARGE SCALE GENOMIC DNA]</scope>
    <source>
        <strain evidence="1 2">ICMP4303</strain>
    </source>
</reference>
<dbReference type="RefSeq" id="WP_010210067.1">
    <property type="nucleotide sequence ID" value="NZ_LJPT01000157.1"/>
</dbReference>
<sequence>MTASTMKKLEKTIFEEVADVLKTLQGFAGKTLSDDDHCLALDMEAGANAL</sequence>
<evidence type="ECO:0000313" key="2">
    <source>
        <dbReference type="Proteomes" id="UP000050425"/>
    </source>
</evidence>
<accession>A0A0P9KW78</accession>
<protein>
    <submittedName>
        <fullName evidence="1">Uncharacterized protein</fullName>
    </submittedName>
</protein>
<dbReference type="Proteomes" id="UP000050425">
    <property type="component" value="Unassembled WGS sequence"/>
</dbReference>
<dbReference type="AlphaFoldDB" id="A0A0P9KW78"/>
<name>A0A0P9KW78_9PSED</name>
<comment type="caution">
    <text evidence="1">The sequence shown here is derived from an EMBL/GenBank/DDBJ whole genome shotgun (WGS) entry which is preliminary data.</text>
</comment>
<dbReference type="PATRIC" id="fig|251702.3.peg.2350"/>
<dbReference type="EMBL" id="LJPT01000157">
    <property type="protein sequence ID" value="KPW44673.1"/>
    <property type="molecule type" value="Genomic_DNA"/>
</dbReference>
<proteinExistence type="predicted"/>
<gene>
    <name evidence="1" type="ORF">ALO88_102607</name>
</gene>
<organism evidence="1 2">
    <name type="scientific">Pseudomonas syringae pv. antirrhini</name>
    <dbReference type="NCBI Taxonomy" id="251702"/>
    <lineage>
        <taxon>Bacteria</taxon>
        <taxon>Pseudomonadati</taxon>
        <taxon>Pseudomonadota</taxon>
        <taxon>Gammaproteobacteria</taxon>
        <taxon>Pseudomonadales</taxon>
        <taxon>Pseudomonadaceae</taxon>
        <taxon>Pseudomonas</taxon>
    </lineage>
</organism>